<keyword evidence="3" id="KW-1185">Reference proteome</keyword>
<sequence length="80" mass="8920">MIKESQNQRANLTSHPKHRRHIARVVPGVALSDISSTTSVRRTATSRSRCLAVIPLLCLQSDRLSASLEMPVFSFCLIFL</sequence>
<reference evidence="4" key="1">
    <citation type="submission" date="2017-02" db="UniProtKB">
        <authorList>
            <consortium name="WormBaseParasite"/>
        </authorList>
    </citation>
    <scope>IDENTIFICATION</scope>
</reference>
<organism evidence="4">
    <name type="scientific">Rodentolepis nana</name>
    <name type="common">Dwarf tapeworm</name>
    <name type="synonym">Hymenolepis nana</name>
    <dbReference type="NCBI Taxonomy" id="102285"/>
    <lineage>
        <taxon>Eukaryota</taxon>
        <taxon>Metazoa</taxon>
        <taxon>Spiralia</taxon>
        <taxon>Lophotrochozoa</taxon>
        <taxon>Platyhelminthes</taxon>
        <taxon>Cestoda</taxon>
        <taxon>Eucestoda</taxon>
        <taxon>Cyclophyllidea</taxon>
        <taxon>Hymenolepididae</taxon>
        <taxon>Rodentolepis</taxon>
    </lineage>
</organism>
<reference evidence="2 3" key="2">
    <citation type="submission" date="2018-11" db="EMBL/GenBank/DDBJ databases">
        <authorList>
            <consortium name="Pathogen Informatics"/>
        </authorList>
    </citation>
    <scope>NUCLEOTIDE SEQUENCE [LARGE SCALE GENOMIC DNA]</scope>
</reference>
<dbReference type="Proteomes" id="UP000278807">
    <property type="component" value="Unassembled WGS sequence"/>
</dbReference>
<dbReference type="WBParaSite" id="HNAJ_0000419701-mRNA-1">
    <property type="protein sequence ID" value="HNAJ_0000419701-mRNA-1"/>
    <property type="gene ID" value="HNAJ_0000419701"/>
</dbReference>
<evidence type="ECO:0000256" key="1">
    <source>
        <dbReference type="SAM" id="MobiDB-lite"/>
    </source>
</evidence>
<evidence type="ECO:0000313" key="2">
    <source>
        <dbReference type="EMBL" id="VDO00055.1"/>
    </source>
</evidence>
<proteinExistence type="predicted"/>
<feature type="compositionally biased region" description="Polar residues" evidence="1">
    <location>
        <begin position="1"/>
        <end position="14"/>
    </location>
</feature>
<evidence type="ECO:0000313" key="4">
    <source>
        <dbReference type="WBParaSite" id="HNAJ_0000419701-mRNA-1"/>
    </source>
</evidence>
<dbReference type="EMBL" id="UZAE01002796">
    <property type="protein sequence ID" value="VDO00055.1"/>
    <property type="molecule type" value="Genomic_DNA"/>
</dbReference>
<feature type="region of interest" description="Disordered" evidence="1">
    <location>
        <begin position="1"/>
        <end position="20"/>
    </location>
</feature>
<protein>
    <submittedName>
        <fullName evidence="2 4">Uncharacterized protein</fullName>
    </submittedName>
</protein>
<gene>
    <name evidence="2" type="ORF">HNAJ_LOCUS4195</name>
</gene>
<dbReference type="AlphaFoldDB" id="A0A0R3TAV8"/>
<evidence type="ECO:0000313" key="3">
    <source>
        <dbReference type="Proteomes" id="UP000278807"/>
    </source>
</evidence>
<accession>A0A0R3TAV8</accession>
<name>A0A0R3TAV8_RODNA</name>